<reference evidence="2" key="1">
    <citation type="submission" date="2015-04" db="EMBL/GenBank/DDBJ databases">
        <title>The genome sequence of the plant pathogenic Rhizarian Plasmodiophora brassicae reveals insights in its biotrophic life cycle and the origin of chitin synthesis.</title>
        <authorList>
            <person name="Schwelm A."/>
            <person name="Fogelqvist J."/>
            <person name="Knaust A."/>
            <person name="Julke S."/>
            <person name="Lilja T."/>
            <person name="Dhandapani V."/>
            <person name="Bonilla-Rosso G."/>
            <person name="Karlsson M."/>
            <person name="Shevchenko A."/>
            <person name="Choi S.R."/>
            <person name="Kim H.G."/>
            <person name="Park J.Y."/>
            <person name="Lim Y.P."/>
            <person name="Ludwig-Muller J."/>
            <person name="Dixelius C."/>
        </authorList>
    </citation>
    <scope>NUCLEOTIDE SEQUENCE</scope>
    <source>
        <tissue evidence="2">Potato root galls</tissue>
    </source>
</reference>
<protein>
    <recommendedName>
        <fullName evidence="1">IPT/TIG domain-containing protein</fullName>
    </recommendedName>
</protein>
<dbReference type="InterPro" id="IPR002909">
    <property type="entry name" value="IPT_dom"/>
</dbReference>
<dbReference type="CDD" id="cd00603">
    <property type="entry name" value="IPT_PCSR"/>
    <property type="match status" value="1"/>
</dbReference>
<dbReference type="AlphaFoldDB" id="A0A0H5RHA7"/>
<dbReference type="Pfam" id="PF01833">
    <property type="entry name" value="TIG"/>
    <property type="match status" value="1"/>
</dbReference>
<dbReference type="SUPFAM" id="SSF81296">
    <property type="entry name" value="E set domains"/>
    <property type="match status" value="1"/>
</dbReference>
<feature type="domain" description="IPT/TIG" evidence="1">
    <location>
        <begin position="1"/>
        <end position="80"/>
    </location>
</feature>
<evidence type="ECO:0000259" key="1">
    <source>
        <dbReference type="Pfam" id="PF01833"/>
    </source>
</evidence>
<feature type="non-terminal residue" evidence="2">
    <location>
        <position position="103"/>
    </location>
</feature>
<accession>A0A0H5RHA7</accession>
<dbReference type="Gene3D" id="2.60.40.10">
    <property type="entry name" value="Immunoglobulins"/>
    <property type="match status" value="1"/>
</dbReference>
<dbReference type="InterPro" id="IPR014756">
    <property type="entry name" value="Ig_E-set"/>
</dbReference>
<organism evidence="2">
    <name type="scientific">Spongospora subterranea</name>
    <dbReference type="NCBI Taxonomy" id="70186"/>
    <lineage>
        <taxon>Eukaryota</taxon>
        <taxon>Sar</taxon>
        <taxon>Rhizaria</taxon>
        <taxon>Endomyxa</taxon>
        <taxon>Phytomyxea</taxon>
        <taxon>Plasmodiophorida</taxon>
        <taxon>Plasmodiophoridae</taxon>
        <taxon>Spongospora</taxon>
    </lineage>
</organism>
<dbReference type="EMBL" id="HACM01012689">
    <property type="protein sequence ID" value="CRZ13131.1"/>
    <property type="molecule type" value="Transcribed_RNA"/>
</dbReference>
<name>A0A0H5RHA7_9EUKA</name>
<evidence type="ECO:0000313" key="2">
    <source>
        <dbReference type="EMBL" id="CRZ13131.1"/>
    </source>
</evidence>
<dbReference type="InterPro" id="IPR013783">
    <property type="entry name" value="Ig-like_fold"/>
</dbReference>
<proteinExistence type="predicted"/>
<feature type="non-terminal residue" evidence="2">
    <location>
        <position position="1"/>
    </location>
</feature>
<sequence length="103" mass="10135">PANGPTSGGILVRILGREFGPAQGLVRVTIGGKNCTVSGAGYQQNSIECLCPSGTGKNLDVIVTNSAGQSSSTGNGLFSYQPPVISTVVAATGATEAGPGNTL</sequence>